<organism evidence="1">
    <name type="scientific">uncultured Caudovirales phage</name>
    <dbReference type="NCBI Taxonomy" id="2100421"/>
    <lineage>
        <taxon>Viruses</taxon>
        <taxon>Duplodnaviria</taxon>
        <taxon>Heunggongvirae</taxon>
        <taxon>Uroviricota</taxon>
        <taxon>Caudoviricetes</taxon>
        <taxon>Peduoviridae</taxon>
        <taxon>Maltschvirus</taxon>
        <taxon>Maltschvirus maltsch</taxon>
    </lineage>
</organism>
<name>A0A6J5MDY8_9CAUD</name>
<accession>A0A6J5MDY8</accession>
<protein>
    <submittedName>
        <fullName evidence="1">Uncharacterized protein</fullName>
    </submittedName>
</protein>
<proteinExistence type="predicted"/>
<dbReference type="EMBL" id="LR796418">
    <property type="protein sequence ID" value="CAB4143260.1"/>
    <property type="molecule type" value="Genomic_DNA"/>
</dbReference>
<evidence type="ECO:0000313" key="2">
    <source>
        <dbReference type="EMBL" id="CAB4162723.1"/>
    </source>
</evidence>
<reference evidence="1" key="1">
    <citation type="submission" date="2020-04" db="EMBL/GenBank/DDBJ databases">
        <authorList>
            <person name="Chiriac C."/>
            <person name="Salcher M."/>
            <person name="Ghai R."/>
            <person name="Kavagutti S V."/>
        </authorList>
    </citation>
    <scope>NUCLEOTIDE SEQUENCE</scope>
</reference>
<dbReference type="EMBL" id="LR796737">
    <property type="protein sequence ID" value="CAB4162723.1"/>
    <property type="molecule type" value="Genomic_DNA"/>
</dbReference>
<sequence>MTLSTAEKDIIKAKVVSDLEKSIYTLSLMCVIDPEEALTVNSFEELVDISSIIPPLGEPTELTFQSLFNQIQALKSLI</sequence>
<evidence type="ECO:0000313" key="1">
    <source>
        <dbReference type="EMBL" id="CAB4143260.1"/>
    </source>
</evidence>
<gene>
    <name evidence="1" type="ORF">UFOVP436_100</name>
    <name evidence="2" type="ORF">UFOVP784_100</name>
</gene>